<dbReference type="AlphaFoldDB" id="V4B1M1"/>
<dbReference type="CTD" id="20250354"/>
<accession>V4B1M1</accession>
<gene>
    <name evidence="2" type="ORF">LOTGIDRAFT_237131</name>
</gene>
<dbReference type="HOGENOM" id="CLU_1706282_0_0_1"/>
<keyword evidence="1" id="KW-0812">Transmembrane</keyword>
<proteinExistence type="predicted"/>
<evidence type="ECO:0000313" key="3">
    <source>
        <dbReference type="Proteomes" id="UP000030746"/>
    </source>
</evidence>
<dbReference type="EMBL" id="KB204017">
    <property type="protein sequence ID" value="ESO82144.1"/>
    <property type="molecule type" value="Genomic_DNA"/>
</dbReference>
<keyword evidence="3" id="KW-1185">Reference proteome</keyword>
<dbReference type="GeneID" id="20250354"/>
<dbReference type="KEGG" id="lgi:LOTGIDRAFT_237131"/>
<feature type="transmembrane region" description="Helical" evidence="1">
    <location>
        <begin position="28"/>
        <end position="48"/>
    </location>
</feature>
<name>V4B1M1_LOTGI</name>
<dbReference type="RefSeq" id="XP_009067170.1">
    <property type="nucleotide sequence ID" value="XM_009068922.1"/>
</dbReference>
<keyword evidence="1" id="KW-0472">Membrane</keyword>
<keyword evidence="1" id="KW-1133">Transmembrane helix</keyword>
<evidence type="ECO:0000256" key="1">
    <source>
        <dbReference type="SAM" id="Phobius"/>
    </source>
</evidence>
<dbReference type="Proteomes" id="UP000030746">
    <property type="component" value="Unassembled WGS sequence"/>
</dbReference>
<sequence length="154" mass="17285">MTSRHFNIQTWIILDTHGFEGLNFDVTMNSLVCLTVICAVLAVNIQAFQHNRQIGDLRLKFDNGFPEEYCLELDTNEEWKINSNKTLDCFHCKCSSANAGIRCTGIGYQDGIVPPAGCMKRHLQAFEMSEGETCCYQFVNKDNLGETCGEKVCG</sequence>
<reference evidence="2 3" key="1">
    <citation type="journal article" date="2013" name="Nature">
        <title>Insights into bilaterian evolution from three spiralian genomes.</title>
        <authorList>
            <person name="Simakov O."/>
            <person name="Marletaz F."/>
            <person name="Cho S.J."/>
            <person name="Edsinger-Gonzales E."/>
            <person name="Havlak P."/>
            <person name="Hellsten U."/>
            <person name="Kuo D.H."/>
            <person name="Larsson T."/>
            <person name="Lv J."/>
            <person name="Arendt D."/>
            <person name="Savage R."/>
            <person name="Osoegawa K."/>
            <person name="de Jong P."/>
            <person name="Grimwood J."/>
            <person name="Chapman J.A."/>
            <person name="Shapiro H."/>
            <person name="Aerts A."/>
            <person name="Otillar R.P."/>
            <person name="Terry A.Y."/>
            <person name="Boore J.L."/>
            <person name="Grigoriev I.V."/>
            <person name="Lindberg D.R."/>
            <person name="Seaver E.C."/>
            <person name="Weisblat D.A."/>
            <person name="Putnam N.H."/>
            <person name="Rokhsar D.S."/>
        </authorList>
    </citation>
    <scope>NUCLEOTIDE SEQUENCE [LARGE SCALE GENOMIC DNA]</scope>
</reference>
<evidence type="ECO:0000313" key="2">
    <source>
        <dbReference type="EMBL" id="ESO82144.1"/>
    </source>
</evidence>
<organism evidence="2 3">
    <name type="scientific">Lottia gigantea</name>
    <name type="common">Giant owl limpet</name>
    <dbReference type="NCBI Taxonomy" id="225164"/>
    <lineage>
        <taxon>Eukaryota</taxon>
        <taxon>Metazoa</taxon>
        <taxon>Spiralia</taxon>
        <taxon>Lophotrochozoa</taxon>
        <taxon>Mollusca</taxon>
        <taxon>Gastropoda</taxon>
        <taxon>Patellogastropoda</taxon>
        <taxon>Lottioidea</taxon>
        <taxon>Lottiidae</taxon>
        <taxon>Lottia</taxon>
    </lineage>
</organism>
<protein>
    <submittedName>
        <fullName evidence="2">Uncharacterized protein</fullName>
    </submittedName>
</protein>